<dbReference type="InterPro" id="IPR012478">
    <property type="entry name" value="GSG-1"/>
</dbReference>
<keyword evidence="3 6" id="KW-0812">Transmembrane</keyword>
<dbReference type="Gene3D" id="1.20.140.150">
    <property type="match status" value="1"/>
</dbReference>
<dbReference type="EMBL" id="BEZZ01001220">
    <property type="protein sequence ID" value="GCC38634.1"/>
    <property type="molecule type" value="Genomic_DNA"/>
</dbReference>
<dbReference type="PANTHER" id="PTHR10671">
    <property type="entry name" value="EPITHELIAL MEMBRANE PROTEIN-RELATED"/>
    <property type="match status" value="1"/>
</dbReference>
<evidence type="ECO:0000256" key="6">
    <source>
        <dbReference type="SAM" id="Phobius"/>
    </source>
</evidence>
<evidence type="ECO:0008006" key="9">
    <source>
        <dbReference type="Google" id="ProtNLM"/>
    </source>
</evidence>
<evidence type="ECO:0000256" key="3">
    <source>
        <dbReference type="ARBA" id="ARBA00022692"/>
    </source>
</evidence>
<evidence type="ECO:0000256" key="5">
    <source>
        <dbReference type="ARBA" id="ARBA00023136"/>
    </source>
</evidence>
<protein>
    <recommendedName>
        <fullName evidence="9">Germ cell-specific gene 1-like protein</fullName>
    </recommendedName>
</protein>
<dbReference type="GO" id="GO:0005886">
    <property type="term" value="C:plasma membrane"/>
    <property type="evidence" value="ECO:0007669"/>
    <property type="project" value="TreeGrafter"/>
</dbReference>
<evidence type="ECO:0000313" key="7">
    <source>
        <dbReference type="EMBL" id="GCC38634.1"/>
    </source>
</evidence>
<gene>
    <name evidence="7" type="ORF">chiPu_0017149</name>
</gene>
<sequence>MNRDTVALVLNVLAVGLSAVALSSTYWCVGTQRILKPACTESRRTDCTVPPDMGESESDSSTGHSQYNWEMGDDRFTFRSFHAGIWISCEENITGTGERCRSFIDLAPVTQQGILWLSLVSEVLHVGLLSFSFLLMGLDFCLSGNPTCGLKLNAFAAIFSVLSGLLGMVAHMMYSQVFHVTASQGPEDWRPYCWDFGWSFYFAWASFTFCMASSVTALNSYTKTILEFNQLQKICRRYSERGLDSLPGRSCGSVQTFPDPVRGLLTCRPPADELDTASLGDECC</sequence>
<name>A0A401T7P8_CHIPU</name>
<evidence type="ECO:0000256" key="4">
    <source>
        <dbReference type="ARBA" id="ARBA00022989"/>
    </source>
</evidence>
<reference evidence="7 8" key="1">
    <citation type="journal article" date="2018" name="Nat. Ecol. Evol.">
        <title>Shark genomes provide insights into elasmobranch evolution and the origin of vertebrates.</title>
        <authorList>
            <person name="Hara Y"/>
            <person name="Yamaguchi K"/>
            <person name="Onimaru K"/>
            <person name="Kadota M"/>
            <person name="Koyanagi M"/>
            <person name="Keeley SD"/>
            <person name="Tatsumi K"/>
            <person name="Tanaka K"/>
            <person name="Motone F"/>
            <person name="Kageyama Y"/>
            <person name="Nozu R"/>
            <person name="Adachi N"/>
            <person name="Nishimura O"/>
            <person name="Nakagawa R"/>
            <person name="Tanegashima C"/>
            <person name="Kiyatake I"/>
            <person name="Matsumoto R"/>
            <person name="Murakumo K"/>
            <person name="Nishida K"/>
            <person name="Terakita A"/>
            <person name="Kuratani S"/>
            <person name="Sato K"/>
            <person name="Hyodo S Kuraku.S."/>
        </authorList>
    </citation>
    <scope>NUCLEOTIDE SEQUENCE [LARGE SCALE GENOMIC DNA]</scope>
</reference>
<comment type="caution">
    <text evidence="7">The sequence shown here is derived from an EMBL/GenBank/DDBJ whole genome shotgun (WGS) entry which is preliminary data.</text>
</comment>
<dbReference type="InterPro" id="IPR050579">
    <property type="entry name" value="PMP-22/EMP/MP20-like"/>
</dbReference>
<dbReference type="Proteomes" id="UP000287033">
    <property type="component" value="Unassembled WGS sequence"/>
</dbReference>
<proteinExistence type="inferred from homology"/>
<feature type="transmembrane region" description="Helical" evidence="6">
    <location>
        <begin position="198"/>
        <end position="218"/>
    </location>
</feature>
<organism evidence="7 8">
    <name type="scientific">Chiloscyllium punctatum</name>
    <name type="common">Brownbanded bambooshark</name>
    <name type="synonym">Hemiscyllium punctatum</name>
    <dbReference type="NCBI Taxonomy" id="137246"/>
    <lineage>
        <taxon>Eukaryota</taxon>
        <taxon>Metazoa</taxon>
        <taxon>Chordata</taxon>
        <taxon>Craniata</taxon>
        <taxon>Vertebrata</taxon>
        <taxon>Chondrichthyes</taxon>
        <taxon>Elasmobranchii</taxon>
        <taxon>Galeomorphii</taxon>
        <taxon>Galeoidea</taxon>
        <taxon>Orectolobiformes</taxon>
        <taxon>Hemiscylliidae</taxon>
        <taxon>Chiloscyllium</taxon>
    </lineage>
</organism>
<keyword evidence="4 6" id="KW-1133">Transmembrane helix</keyword>
<dbReference type="OMA" id="AFYTAWL"/>
<evidence type="ECO:0000256" key="2">
    <source>
        <dbReference type="ARBA" id="ARBA00007425"/>
    </source>
</evidence>
<evidence type="ECO:0000313" key="8">
    <source>
        <dbReference type="Proteomes" id="UP000287033"/>
    </source>
</evidence>
<dbReference type="AlphaFoldDB" id="A0A401T7P8"/>
<dbReference type="PANTHER" id="PTHR10671:SF43">
    <property type="entry name" value="GERM CELL-SPECIFIC GENE 1 PROTEIN"/>
    <property type="match status" value="1"/>
</dbReference>
<feature type="transmembrane region" description="Helical" evidence="6">
    <location>
        <begin position="154"/>
        <end position="178"/>
    </location>
</feature>
<dbReference type="OrthoDB" id="10001768at2759"/>
<comment type="subcellular location">
    <subcellularLocation>
        <location evidence="1">Membrane</location>
        <topology evidence="1">Multi-pass membrane protein</topology>
    </subcellularLocation>
</comment>
<keyword evidence="8" id="KW-1185">Reference proteome</keyword>
<dbReference type="Pfam" id="PF07803">
    <property type="entry name" value="GSG-1"/>
    <property type="match status" value="1"/>
</dbReference>
<feature type="transmembrane region" description="Helical" evidence="6">
    <location>
        <begin position="114"/>
        <end position="142"/>
    </location>
</feature>
<evidence type="ECO:0000256" key="1">
    <source>
        <dbReference type="ARBA" id="ARBA00004141"/>
    </source>
</evidence>
<dbReference type="STRING" id="137246.A0A401T7P8"/>
<comment type="similarity">
    <text evidence="2">Belongs to the GSG1 family.</text>
</comment>
<accession>A0A401T7P8</accession>
<keyword evidence="5 6" id="KW-0472">Membrane</keyword>